<accession>K1L4Y8</accession>
<gene>
    <name evidence="2" type="ORF">B857_01609</name>
</gene>
<name>K1L4Y8_9BACL</name>
<keyword evidence="1" id="KW-1133">Transmembrane helix</keyword>
<evidence type="ECO:0000313" key="3">
    <source>
        <dbReference type="Proteomes" id="UP000004738"/>
    </source>
</evidence>
<dbReference type="Proteomes" id="UP000004738">
    <property type="component" value="Unassembled WGS sequence"/>
</dbReference>
<keyword evidence="1" id="KW-0812">Transmembrane</keyword>
<evidence type="ECO:0000256" key="1">
    <source>
        <dbReference type="SAM" id="Phobius"/>
    </source>
</evidence>
<comment type="caution">
    <text evidence="2">The sequence shown here is derived from an EMBL/GenBank/DDBJ whole genome shotgun (WGS) entry which is preliminary data.</text>
</comment>
<dbReference type="AlphaFoldDB" id="K1L4Y8"/>
<dbReference type="RefSeq" id="WP_008405435.1">
    <property type="nucleotide sequence ID" value="NZ_AMCK01000006.1"/>
</dbReference>
<protein>
    <submittedName>
        <fullName evidence="2">Uncharacterized protein</fullName>
    </submittedName>
</protein>
<organism evidence="2 3">
    <name type="scientific">Solibacillus isronensis B3W22</name>
    <dbReference type="NCBI Taxonomy" id="1224748"/>
    <lineage>
        <taxon>Bacteria</taxon>
        <taxon>Bacillati</taxon>
        <taxon>Bacillota</taxon>
        <taxon>Bacilli</taxon>
        <taxon>Bacillales</taxon>
        <taxon>Caryophanaceae</taxon>
        <taxon>Solibacillus</taxon>
    </lineage>
</organism>
<dbReference type="EMBL" id="AMCK01000006">
    <property type="protein sequence ID" value="EKB45658.1"/>
    <property type="molecule type" value="Genomic_DNA"/>
</dbReference>
<keyword evidence="3" id="KW-1185">Reference proteome</keyword>
<proteinExistence type="predicted"/>
<keyword evidence="1" id="KW-0472">Membrane</keyword>
<feature type="transmembrane region" description="Helical" evidence="1">
    <location>
        <begin position="15"/>
        <end position="33"/>
    </location>
</feature>
<sequence>MRLLKSINNFLESKYMFLILGTLLAIVAIALYVRGLGGLSIFIASLFSISNLILFFYVNKYGFKNKK</sequence>
<feature type="transmembrane region" description="Helical" evidence="1">
    <location>
        <begin position="39"/>
        <end position="58"/>
    </location>
</feature>
<reference evidence="2 3" key="1">
    <citation type="journal article" date="2012" name="J. Bacteriol.">
        <title>Draft Genome Sequence of Bacillus isronensis Strain B3W22, Isolated from the Upper Atmosphere.</title>
        <authorList>
            <person name="Shivaji S."/>
            <person name="Ara S."/>
            <person name="Singh S.K."/>
            <person name="Bandi S."/>
            <person name="Singh A."/>
            <person name="Pinnaka A.K."/>
        </authorList>
    </citation>
    <scope>NUCLEOTIDE SEQUENCE [LARGE SCALE GENOMIC DNA]</scope>
    <source>
        <strain evidence="2 3">B3W22</strain>
    </source>
</reference>
<evidence type="ECO:0000313" key="2">
    <source>
        <dbReference type="EMBL" id="EKB45658.1"/>
    </source>
</evidence>